<dbReference type="InterPro" id="IPR036638">
    <property type="entry name" value="HLH_DNA-bd_sf"/>
</dbReference>
<dbReference type="SUPFAM" id="SSF47459">
    <property type="entry name" value="HLH, helix-loop-helix DNA-binding domain"/>
    <property type="match status" value="1"/>
</dbReference>
<evidence type="ECO:0000313" key="8">
    <source>
        <dbReference type="EMBL" id="KAK6155101.1"/>
    </source>
</evidence>
<dbReference type="PROSITE" id="PS50888">
    <property type="entry name" value="BHLH"/>
    <property type="match status" value="1"/>
</dbReference>
<dbReference type="Gene3D" id="4.10.280.10">
    <property type="entry name" value="Helix-loop-helix DNA-binding domain"/>
    <property type="match status" value="1"/>
</dbReference>
<evidence type="ECO:0000256" key="3">
    <source>
        <dbReference type="ARBA" id="ARBA00023125"/>
    </source>
</evidence>
<feature type="coiled-coil region" evidence="6">
    <location>
        <begin position="81"/>
        <end position="127"/>
    </location>
</feature>
<evidence type="ECO:0000313" key="9">
    <source>
        <dbReference type="Proteomes" id="UP001318860"/>
    </source>
</evidence>
<keyword evidence="4" id="KW-0804">Transcription</keyword>
<comment type="caution">
    <text evidence="8">The sequence shown here is derived from an EMBL/GenBank/DDBJ whole genome shotgun (WGS) entry which is preliminary data.</text>
</comment>
<dbReference type="InterPro" id="IPR011598">
    <property type="entry name" value="bHLH_dom"/>
</dbReference>
<keyword evidence="6" id="KW-0175">Coiled coil</keyword>
<evidence type="ECO:0000259" key="7">
    <source>
        <dbReference type="PROSITE" id="PS50888"/>
    </source>
</evidence>
<feature type="domain" description="BHLH" evidence="7">
    <location>
        <begin position="41"/>
        <end position="91"/>
    </location>
</feature>
<evidence type="ECO:0000256" key="6">
    <source>
        <dbReference type="SAM" id="Coils"/>
    </source>
</evidence>
<evidence type="ECO:0000256" key="4">
    <source>
        <dbReference type="ARBA" id="ARBA00023163"/>
    </source>
</evidence>
<dbReference type="Pfam" id="PF23177">
    <property type="entry name" value="bHLH_IRO3"/>
    <property type="match status" value="1"/>
</dbReference>
<gene>
    <name evidence="8" type="ORF">DH2020_009349</name>
</gene>
<dbReference type="PANTHER" id="PTHR47075">
    <property type="entry name" value="TRANSCRIPTION FACTOR BHLH47"/>
    <property type="match status" value="1"/>
</dbReference>
<dbReference type="PANTHER" id="PTHR47075:SF9">
    <property type="entry name" value="TRANSCRIPTION FACTOR BHLH47"/>
    <property type="match status" value="1"/>
</dbReference>
<keyword evidence="2" id="KW-0805">Transcription regulation</keyword>
<name>A0ABR0X8M4_REHGL</name>
<keyword evidence="5" id="KW-0539">Nucleus</keyword>
<proteinExistence type="predicted"/>
<dbReference type="InterPro" id="IPR057075">
    <property type="entry name" value="bHLH_IRO3"/>
</dbReference>
<organism evidence="8 9">
    <name type="scientific">Rehmannia glutinosa</name>
    <name type="common">Chinese foxglove</name>
    <dbReference type="NCBI Taxonomy" id="99300"/>
    <lineage>
        <taxon>Eukaryota</taxon>
        <taxon>Viridiplantae</taxon>
        <taxon>Streptophyta</taxon>
        <taxon>Embryophyta</taxon>
        <taxon>Tracheophyta</taxon>
        <taxon>Spermatophyta</taxon>
        <taxon>Magnoliopsida</taxon>
        <taxon>eudicotyledons</taxon>
        <taxon>Gunneridae</taxon>
        <taxon>Pentapetalae</taxon>
        <taxon>asterids</taxon>
        <taxon>lamiids</taxon>
        <taxon>Lamiales</taxon>
        <taxon>Orobanchaceae</taxon>
        <taxon>Rehmannieae</taxon>
        <taxon>Rehmannia</taxon>
    </lineage>
</organism>
<evidence type="ECO:0000256" key="5">
    <source>
        <dbReference type="ARBA" id="ARBA00023242"/>
    </source>
</evidence>
<dbReference type="Proteomes" id="UP001318860">
    <property type="component" value="Unassembled WGS sequence"/>
</dbReference>
<keyword evidence="3" id="KW-0238">DNA-binding</keyword>
<sequence length="180" mass="20708">MGRMMMWALDTCAEPRKKEVHVLARFVTRGDLEEKSSGKVPRKIHKAAREKLKRDHLNDLFSDLGNTLDLDHLNNGKASMLRETIRLIGELLTQVENLKKENVTTERNELLDETSALDTQIKNLQRQIDERTNCSNLDISEPLDQFNNRINRRSHHLPSSRPCTRVDPCRGSRICHAVTS</sequence>
<evidence type="ECO:0000256" key="2">
    <source>
        <dbReference type="ARBA" id="ARBA00023015"/>
    </source>
</evidence>
<protein>
    <recommendedName>
        <fullName evidence="7">BHLH domain-containing protein</fullName>
    </recommendedName>
</protein>
<keyword evidence="9" id="KW-1185">Reference proteome</keyword>
<accession>A0ABR0X8M4</accession>
<reference evidence="8 9" key="1">
    <citation type="journal article" date="2021" name="Comput. Struct. Biotechnol. J.">
        <title>De novo genome assembly of the potent medicinal plant Rehmannia glutinosa using nanopore technology.</title>
        <authorList>
            <person name="Ma L."/>
            <person name="Dong C."/>
            <person name="Song C."/>
            <person name="Wang X."/>
            <person name="Zheng X."/>
            <person name="Niu Y."/>
            <person name="Chen S."/>
            <person name="Feng W."/>
        </authorList>
    </citation>
    <scope>NUCLEOTIDE SEQUENCE [LARGE SCALE GENOMIC DNA]</scope>
    <source>
        <strain evidence="8">DH-2019</strain>
    </source>
</reference>
<dbReference type="EMBL" id="JABTTQ020000005">
    <property type="protein sequence ID" value="KAK6155101.1"/>
    <property type="molecule type" value="Genomic_DNA"/>
</dbReference>
<comment type="subcellular location">
    <subcellularLocation>
        <location evidence="1">Nucleus</location>
    </subcellularLocation>
</comment>
<evidence type="ECO:0000256" key="1">
    <source>
        <dbReference type="ARBA" id="ARBA00004123"/>
    </source>
</evidence>